<accession>A0A238ZPI8</accession>
<dbReference type="PANTHER" id="PTHR35525">
    <property type="entry name" value="BLL6575 PROTEIN"/>
    <property type="match status" value="1"/>
</dbReference>
<evidence type="ECO:0000259" key="1">
    <source>
        <dbReference type="Pfam" id="PF11706"/>
    </source>
</evidence>
<dbReference type="RefSeq" id="WP_089358734.1">
    <property type="nucleotide sequence ID" value="NZ_FZOG01000001.1"/>
</dbReference>
<evidence type="ECO:0000313" key="3">
    <source>
        <dbReference type="Proteomes" id="UP000242915"/>
    </source>
</evidence>
<dbReference type="SUPFAM" id="SSF160904">
    <property type="entry name" value="Jann2411-like"/>
    <property type="match status" value="1"/>
</dbReference>
<proteinExistence type="predicted"/>
<dbReference type="InterPro" id="IPR023286">
    <property type="entry name" value="ABATE_dom_sf"/>
</dbReference>
<name>A0A238ZPI8_9PSED</name>
<dbReference type="Pfam" id="PF07336">
    <property type="entry name" value="ABATE"/>
    <property type="match status" value="1"/>
</dbReference>
<dbReference type="Proteomes" id="UP000242915">
    <property type="component" value="Unassembled WGS sequence"/>
</dbReference>
<dbReference type="InterPro" id="IPR010852">
    <property type="entry name" value="ABATE"/>
</dbReference>
<dbReference type="EMBL" id="FZOG01000001">
    <property type="protein sequence ID" value="SNR85297.1"/>
    <property type="molecule type" value="Genomic_DNA"/>
</dbReference>
<keyword evidence="3" id="KW-1185">Reference proteome</keyword>
<dbReference type="PANTHER" id="PTHR35525:SF3">
    <property type="entry name" value="BLL6575 PROTEIN"/>
    <property type="match status" value="1"/>
</dbReference>
<feature type="domain" description="Zinc finger CGNR" evidence="1">
    <location>
        <begin position="165"/>
        <end position="202"/>
    </location>
</feature>
<gene>
    <name evidence="2" type="ORF">SAMN05216255_0599</name>
</gene>
<sequence length="207" mass="23355">MNTADNRHWTTSDFIADDPVLDFLNTTGAKGKQRINERLHSCRALIDWALAAQLVTEDEHQRLLQLSQADTATAGRELDQIILWREALYALMHAASHEQKPEGAALHCVENVIKQALASAQLHYTVGEPGFWGVDSENAGIATIRHRLALQLNKGITGGKYQQTKECEACTWMFIDTSRSRRRRWCSMSTCGNRAKARRFYQGENKA</sequence>
<dbReference type="InterPro" id="IPR021005">
    <property type="entry name" value="Znf_CGNR"/>
</dbReference>
<reference evidence="3" key="1">
    <citation type="submission" date="2017-06" db="EMBL/GenBank/DDBJ databases">
        <authorList>
            <person name="Varghese N."/>
            <person name="Submissions S."/>
        </authorList>
    </citation>
    <scope>NUCLEOTIDE SEQUENCE [LARGE SCALE GENOMIC DNA]</scope>
    <source>
        <strain evidence="3">CIP 108523</strain>
    </source>
</reference>
<dbReference type="Pfam" id="PF11706">
    <property type="entry name" value="zf-CGNR"/>
    <property type="match status" value="1"/>
</dbReference>
<protein>
    <submittedName>
        <fullName evidence="2">Conserved protein containing a Zn-ribbon-like motif, possibly RNA-binding</fullName>
    </submittedName>
</protein>
<dbReference type="AlphaFoldDB" id="A0A238ZPI8"/>
<evidence type="ECO:0000313" key="2">
    <source>
        <dbReference type="EMBL" id="SNR85297.1"/>
    </source>
</evidence>
<dbReference type="Gene3D" id="1.10.3300.10">
    <property type="entry name" value="Jann2411-like domain"/>
    <property type="match status" value="1"/>
</dbReference>
<organism evidence="2 3">
    <name type="scientific">Pseudomonas segetis</name>
    <dbReference type="NCBI Taxonomy" id="298908"/>
    <lineage>
        <taxon>Bacteria</taxon>
        <taxon>Pseudomonadati</taxon>
        <taxon>Pseudomonadota</taxon>
        <taxon>Gammaproteobacteria</taxon>
        <taxon>Pseudomonadales</taxon>
        <taxon>Pseudomonadaceae</taxon>
        <taxon>Pseudomonas</taxon>
    </lineage>
</organism>